<gene>
    <name evidence="2" type="primary">djlA</name>
</gene>
<evidence type="ECO:0000313" key="2">
    <source>
        <dbReference type="EMBL" id="ADQ38271.1"/>
    </source>
</evidence>
<protein>
    <submittedName>
        <fullName evidence="2">Putative DnaJ-like protein</fullName>
    </submittedName>
</protein>
<sequence>MKRARRAKILGNNEKVWAGWRGAGLPVCCSRGRKADKNEHLGQRPGRGGR</sequence>
<evidence type="ECO:0000256" key="1">
    <source>
        <dbReference type="SAM" id="MobiDB-lite"/>
    </source>
</evidence>
<feature type="compositionally biased region" description="Basic and acidic residues" evidence="1">
    <location>
        <begin position="33"/>
        <end position="42"/>
    </location>
</feature>
<accession>E5DG78</accession>
<name>E5DG78_9PROT</name>
<feature type="region of interest" description="Disordered" evidence="1">
    <location>
        <begin position="31"/>
        <end position="50"/>
    </location>
</feature>
<reference evidence="2" key="1">
    <citation type="journal article" date="2011" name="Mol. Plant Microbe Interact.">
        <title>The Pseudomonas secondary metabolite 2,4-diacetylphloroglucinol is a signal inducing rhizoplane expression of Azospirillum genes involved in plant-growth promotion.</title>
        <authorList>
            <person name="Combes-Meynet E."/>
            <person name="Pothier J.F."/>
            <person name="Moenne-Loccoz Y."/>
            <person name="Prigent-Combaret C."/>
        </authorList>
    </citation>
    <scope>NUCLEOTIDE SEQUENCE</scope>
    <source>
        <strain evidence="2">Sp245</strain>
    </source>
</reference>
<organism evidence="2">
    <name type="scientific">Azospirillum baldaniorum</name>
    <dbReference type="NCBI Taxonomy" id="1064539"/>
    <lineage>
        <taxon>Bacteria</taxon>
        <taxon>Pseudomonadati</taxon>
        <taxon>Pseudomonadota</taxon>
        <taxon>Alphaproteobacteria</taxon>
        <taxon>Rhodospirillales</taxon>
        <taxon>Azospirillaceae</taxon>
        <taxon>Azospirillum</taxon>
    </lineage>
</organism>
<feature type="non-terminal residue" evidence="2">
    <location>
        <position position="50"/>
    </location>
</feature>
<dbReference type="EMBL" id="GU291805">
    <property type="protein sequence ID" value="ADQ38271.1"/>
    <property type="molecule type" value="Genomic_DNA"/>
</dbReference>
<dbReference type="AlphaFoldDB" id="E5DG78"/>
<proteinExistence type="predicted"/>